<comment type="caution">
    <text evidence="7">The sequence shown here is derived from an EMBL/GenBank/DDBJ whole genome shotgun (WGS) entry which is preliminary data.</text>
</comment>
<protein>
    <submittedName>
        <fullName evidence="7">Branched-chain amino acid ABC transporter permease</fullName>
    </submittedName>
</protein>
<dbReference type="CDD" id="cd06581">
    <property type="entry name" value="TM_PBP1_LivM_like"/>
    <property type="match status" value="1"/>
</dbReference>
<evidence type="ECO:0000256" key="6">
    <source>
        <dbReference type="SAM" id="Phobius"/>
    </source>
</evidence>
<dbReference type="InterPro" id="IPR043428">
    <property type="entry name" value="LivM-like"/>
</dbReference>
<evidence type="ECO:0000256" key="4">
    <source>
        <dbReference type="ARBA" id="ARBA00022989"/>
    </source>
</evidence>
<dbReference type="PANTHER" id="PTHR30482:SF10">
    <property type="entry name" value="HIGH-AFFINITY BRANCHED-CHAIN AMINO ACID TRANSPORT PROTEIN BRAE"/>
    <property type="match status" value="1"/>
</dbReference>
<dbReference type="Pfam" id="PF02653">
    <property type="entry name" value="BPD_transp_2"/>
    <property type="match status" value="1"/>
</dbReference>
<proteinExistence type="predicted"/>
<evidence type="ECO:0000256" key="1">
    <source>
        <dbReference type="ARBA" id="ARBA00004651"/>
    </source>
</evidence>
<dbReference type="OrthoDB" id="5448271at2"/>
<dbReference type="GO" id="GO:0015658">
    <property type="term" value="F:branched-chain amino acid transmembrane transporter activity"/>
    <property type="evidence" value="ECO:0007669"/>
    <property type="project" value="InterPro"/>
</dbReference>
<feature type="transmembrane region" description="Helical" evidence="6">
    <location>
        <begin position="60"/>
        <end position="79"/>
    </location>
</feature>
<evidence type="ECO:0000313" key="8">
    <source>
        <dbReference type="Proteomes" id="UP000321638"/>
    </source>
</evidence>
<keyword evidence="5 6" id="KW-0472">Membrane</keyword>
<gene>
    <name evidence="7" type="ORF">FHP25_36365</name>
</gene>
<comment type="subcellular location">
    <subcellularLocation>
        <location evidence="1">Cell membrane</location>
        <topology evidence="1">Multi-pass membrane protein</topology>
    </subcellularLocation>
</comment>
<dbReference type="EMBL" id="VDUZ01000067">
    <property type="protein sequence ID" value="TXL69992.1"/>
    <property type="molecule type" value="Genomic_DNA"/>
</dbReference>
<feature type="transmembrane region" description="Helical" evidence="6">
    <location>
        <begin position="139"/>
        <end position="157"/>
    </location>
</feature>
<evidence type="ECO:0000256" key="3">
    <source>
        <dbReference type="ARBA" id="ARBA00022692"/>
    </source>
</evidence>
<keyword evidence="8" id="KW-1185">Reference proteome</keyword>
<dbReference type="PANTHER" id="PTHR30482">
    <property type="entry name" value="HIGH-AFFINITY BRANCHED-CHAIN AMINO ACID TRANSPORT SYSTEM PERMEASE"/>
    <property type="match status" value="1"/>
</dbReference>
<feature type="transmembrane region" description="Helical" evidence="6">
    <location>
        <begin position="32"/>
        <end position="54"/>
    </location>
</feature>
<organism evidence="7 8">
    <name type="scientific">Vineibacter terrae</name>
    <dbReference type="NCBI Taxonomy" id="2586908"/>
    <lineage>
        <taxon>Bacteria</taxon>
        <taxon>Pseudomonadati</taxon>
        <taxon>Pseudomonadota</taxon>
        <taxon>Alphaproteobacteria</taxon>
        <taxon>Hyphomicrobiales</taxon>
        <taxon>Vineibacter</taxon>
    </lineage>
</organism>
<dbReference type="GO" id="GO:0005886">
    <property type="term" value="C:plasma membrane"/>
    <property type="evidence" value="ECO:0007669"/>
    <property type="project" value="UniProtKB-SubCell"/>
</dbReference>
<dbReference type="InterPro" id="IPR001851">
    <property type="entry name" value="ABC_transp_permease"/>
</dbReference>
<evidence type="ECO:0000313" key="7">
    <source>
        <dbReference type="EMBL" id="TXL69992.1"/>
    </source>
</evidence>
<reference evidence="7 8" key="1">
    <citation type="submission" date="2019-06" db="EMBL/GenBank/DDBJ databases">
        <title>New taxonomy in bacterial strain CC-CFT640, isolated from vineyard.</title>
        <authorList>
            <person name="Lin S.-Y."/>
            <person name="Tsai C.-F."/>
            <person name="Young C.-C."/>
        </authorList>
    </citation>
    <scope>NUCLEOTIDE SEQUENCE [LARGE SCALE GENOMIC DNA]</scope>
    <source>
        <strain evidence="7 8">CC-CFT640</strain>
    </source>
</reference>
<feature type="transmembrane region" description="Helical" evidence="6">
    <location>
        <begin position="6"/>
        <end position="25"/>
    </location>
</feature>
<dbReference type="AlphaFoldDB" id="A0A5C8PAE2"/>
<name>A0A5C8PAE2_9HYPH</name>
<keyword evidence="2" id="KW-1003">Cell membrane</keyword>
<dbReference type="Proteomes" id="UP000321638">
    <property type="component" value="Unassembled WGS sequence"/>
</dbReference>
<feature type="transmembrane region" description="Helical" evidence="6">
    <location>
        <begin position="86"/>
        <end position="104"/>
    </location>
</feature>
<keyword evidence="4 6" id="KW-1133">Transmembrane helix</keyword>
<sequence length="301" mass="32311">MDFYYSLAQIIGFHALLGLSAYVVLLTGQVSLAQAGFFAIGAYVAAMFTVLAGWHLVPAMLAAGLAAAAMACIVGFPALRVRGLMLVIATLAFGEAVRLFFFNFDYQVAKGEVKVGPLGGEGFRQIRWFPEHGWTGLDVMLFVWTVVALVAGALWWLDRSRFGAVLRAVGEDELAAQSVGLNLTAVKVTAMTIGGFIAGLGGAIYAHYTTHIEHSNFGVLLATFAIAYPILGGLRNVLGTIVAVIFVQGFLVEGLRFLGDWRNLLFGALIVLAMNLRPNGLIDAATARRLARLFGREARRA</sequence>
<accession>A0A5C8PAE2</accession>
<feature type="transmembrane region" description="Helical" evidence="6">
    <location>
        <begin position="188"/>
        <end position="208"/>
    </location>
</feature>
<evidence type="ECO:0000256" key="5">
    <source>
        <dbReference type="ARBA" id="ARBA00023136"/>
    </source>
</evidence>
<keyword evidence="3 6" id="KW-0812">Transmembrane</keyword>
<evidence type="ECO:0000256" key="2">
    <source>
        <dbReference type="ARBA" id="ARBA00022475"/>
    </source>
</evidence>
<dbReference type="RefSeq" id="WP_147851921.1">
    <property type="nucleotide sequence ID" value="NZ_DATAJT010000462.1"/>
</dbReference>